<protein>
    <submittedName>
        <fullName evidence="1">RNA polymerase sigma-54 factor</fullName>
    </submittedName>
</protein>
<dbReference type="EMBL" id="LJDB01000050">
    <property type="protein sequence ID" value="ONI40491.1"/>
    <property type="molecule type" value="Genomic_DNA"/>
</dbReference>
<dbReference type="Proteomes" id="UP000188605">
    <property type="component" value="Unassembled WGS sequence"/>
</dbReference>
<reference evidence="1" key="1">
    <citation type="submission" date="2016-08" db="EMBL/GenBank/DDBJ databases">
        <authorList>
            <person name="Ngugi D.K."/>
            <person name="Miyake S."/>
            <person name="Stingl U."/>
        </authorList>
    </citation>
    <scope>NUCLEOTIDE SEQUENCE</scope>
    <source>
        <strain evidence="1">SCG-B11WGA-EpuloA1</strain>
    </source>
</reference>
<proteinExistence type="predicted"/>
<name>A0ACC8XCN4_9FIRM</name>
<gene>
    <name evidence="1" type="ORF">AN396_05810</name>
</gene>
<evidence type="ECO:0000313" key="1">
    <source>
        <dbReference type="EMBL" id="ONI40491.1"/>
    </source>
</evidence>
<sequence length="433" mass="50521">MNNYIMTEQKTSITQTLQQSLNILSMNNHELETYILKEIEECPAIEVDENPIQYINSPKFYLSSLENKFDPLNVNIYKGEKLEDYLKSQIEIKFFTNAEYIALVSMIELLDKNGYLKETNEEISSIVGLDENKIIEFREYIQSLNPHGIGARDFKESLIIQLKMSKKYTFIFEIIINEYLEDLSKGNFNKVAKELNLTKEEVKNYFKEIRALNPKPANGFGLNQQNYIIPDILVEFNKNEYEVILNDSYIPKVVINNYWSKIKTNDTEIQNYIKEKYNKAQSIIKGIEERRKTLQKVAQIIVNTQYQFFRTGDPINLVPLNLQYIANATGVHQSTISRALNTKYLSCRHGIYSLKYFLVSGTTHKNHIVGDRSKENIKQEIKKLIQGENMEKPLSDSKIKEELQLLEIYISRRTVVKYREELGIPNSIKRGVM</sequence>
<comment type="caution">
    <text evidence="1">The sequence shown here is derived from an EMBL/GenBank/DDBJ whole genome shotgun (WGS) entry which is preliminary data.</text>
</comment>
<accession>A0ACC8XCN4</accession>
<organism evidence="1 2">
    <name type="scientific">Candidatus Epulonipiscium fishelsonii</name>
    <dbReference type="NCBI Taxonomy" id="77094"/>
    <lineage>
        <taxon>Bacteria</taxon>
        <taxon>Bacillati</taxon>
        <taxon>Bacillota</taxon>
        <taxon>Clostridia</taxon>
        <taxon>Lachnospirales</taxon>
        <taxon>Lachnospiraceae</taxon>
        <taxon>Candidatus Epulonipiscium</taxon>
    </lineage>
</organism>
<keyword evidence="2" id="KW-1185">Reference proteome</keyword>
<evidence type="ECO:0000313" key="2">
    <source>
        <dbReference type="Proteomes" id="UP000188605"/>
    </source>
</evidence>